<sequence>MAAKKAAQEQVQDQGDQVNQASDTPANSPAPAPGAGAGSDGGGNPTPDDSASAASPQDSTAGGAQEGAAPANAFASSDDASGSGVESLAADQDLRKWPYLVTGIIDVRHDGELYTKGQTLWLYRHSAEALLNKRFITPKVDK</sequence>
<feature type="region of interest" description="Disordered" evidence="1">
    <location>
        <begin position="1"/>
        <end position="89"/>
    </location>
</feature>
<organism evidence="2 3">
    <name type="scientific">Pseudomonas asiatica</name>
    <dbReference type="NCBI Taxonomy" id="2219225"/>
    <lineage>
        <taxon>Bacteria</taxon>
        <taxon>Pseudomonadati</taxon>
        <taxon>Pseudomonadota</taxon>
        <taxon>Gammaproteobacteria</taxon>
        <taxon>Pseudomonadales</taxon>
        <taxon>Pseudomonadaceae</taxon>
        <taxon>Pseudomonas</taxon>
    </lineage>
</organism>
<name>A0A9X4CZJ3_9PSED</name>
<dbReference type="RefSeq" id="WP_274078511.1">
    <property type="nucleotide sequence ID" value="NZ_JANIAN010000004.1"/>
</dbReference>
<feature type="compositionally biased region" description="Low complexity" evidence="1">
    <location>
        <begin position="45"/>
        <end position="84"/>
    </location>
</feature>
<evidence type="ECO:0000256" key="1">
    <source>
        <dbReference type="SAM" id="MobiDB-lite"/>
    </source>
</evidence>
<dbReference type="Proteomes" id="UP001150678">
    <property type="component" value="Unassembled WGS sequence"/>
</dbReference>
<comment type="caution">
    <text evidence="2">The sequence shown here is derived from an EMBL/GenBank/DDBJ whole genome shotgun (WGS) entry which is preliminary data.</text>
</comment>
<feature type="compositionally biased region" description="Gly residues" evidence="1">
    <location>
        <begin position="35"/>
        <end position="44"/>
    </location>
</feature>
<evidence type="ECO:0000313" key="3">
    <source>
        <dbReference type="Proteomes" id="UP001150678"/>
    </source>
</evidence>
<gene>
    <name evidence="2" type="ORF">NP533_05720</name>
</gene>
<feature type="compositionally biased region" description="Polar residues" evidence="1">
    <location>
        <begin position="9"/>
        <end position="23"/>
    </location>
</feature>
<accession>A0A9X4CZJ3</accession>
<protein>
    <submittedName>
        <fullName evidence="2">Uncharacterized protein</fullName>
    </submittedName>
</protein>
<dbReference type="EMBL" id="JANIAN010000004">
    <property type="protein sequence ID" value="MDD2105702.1"/>
    <property type="molecule type" value="Genomic_DNA"/>
</dbReference>
<proteinExistence type="predicted"/>
<reference evidence="2" key="1">
    <citation type="submission" date="2022-07" db="EMBL/GenBank/DDBJ databases">
        <title>Multi-strain Analysis of Pseudomonas putida Reveals Metabolic and Genetic Diversity.</title>
        <authorList>
            <person name="Monk J.M."/>
        </authorList>
    </citation>
    <scope>NUCLEOTIDE SEQUENCE</scope>
    <source>
        <strain evidence="2">17514</strain>
    </source>
</reference>
<evidence type="ECO:0000313" key="2">
    <source>
        <dbReference type="EMBL" id="MDD2105702.1"/>
    </source>
</evidence>
<dbReference type="AlphaFoldDB" id="A0A9X4CZJ3"/>